<evidence type="ECO:0000256" key="1">
    <source>
        <dbReference type="SAM" id="MobiDB-lite"/>
    </source>
</evidence>
<keyword evidence="3" id="KW-1185">Reference proteome</keyword>
<reference evidence="3" key="1">
    <citation type="journal article" date="2019" name="Int. J. Syst. Evol. Microbiol.">
        <title>The Global Catalogue of Microorganisms (GCM) 10K type strain sequencing project: providing services to taxonomists for standard genome sequencing and annotation.</title>
        <authorList>
            <consortium name="The Broad Institute Genomics Platform"/>
            <consortium name="The Broad Institute Genome Sequencing Center for Infectious Disease"/>
            <person name="Wu L."/>
            <person name="Ma J."/>
        </authorList>
    </citation>
    <scope>NUCLEOTIDE SEQUENCE [LARGE SCALE GENOMIC DNA]</scope>
    <source>
        <strain evidence="3">JCM 6833</strain>
    </source>
</reference>
<dbReference type="EMBL" id="BAAATD010000014">
    <property type="protein sequence ID" value="GAA2628880.1"/>
    <property type="molecule type" value="Genomic_DNA"/>
</dbReference>
<accession>A0ABP6CZZ2</accession>
<evidence type="ECO:0000313" key="3">
    <source>
        <dbReference type="Proteomes" id="UP001501509"/>
    </source>
</evidence>
<feature type="region of interest" description="Disordered" evidence="1">
    <location>
        <begin position="35"/>
        <end position="59"/>
    </location>
</feature>
<evidence type="ECO:0000313" key="2">
    <source>
        <dbReference type="EMBL" id="GAA2628880.1"/>
    </source>
</evidence>
<dbReference type="RefSeq" id="WP_344547517.1">
    <property type="nucleotide sequence ID" value="NZ_BAAATD010000014.1"/>
</dbReference>
<gene>
    <name evidence="2" type="ORF">GCM10010411_77900</name>
</gene>
<organism evidence="2 3">
    <name type="scientific">Actinomadura fulvescens</name>
    <dbReference type="NCBI Taxonomy" id="46160"/>
    <lineage>
        <taxon>Bacteria</taxon>
        <taxon>Bacillati</taxon>
        <taxon>Actinomycetota</taxon>
        <taxon>Actinomycetes</taxon>
        <taxon>Streptosporangiales</taxon>
        <taxon>Thermomonosporaceae</taxon>
        <taxon>Actinomadura</taxon>
    </lineage>
</organism>
<dbReference type="Proteomes" id="UP001501509">
    <property type="component" value="Unassembled WGS sequence"/>
</dbReference>
<name>A0ABP6CZZ2_9ACTN</name>
<proteinExistence type="predicted"/>
<evidence type="ECO:0008006" key="4">
    <source>
        <dbReference type="Google" id="ProtNLM"/>
    </source>
</evidence>
<sequence length="201" mass="20721">MDGSLDQFVAGRGSALLKTATLLLLAVVPAAACTAAPRDDGSGRPAATATPSPSGSPLVPTVAGMRITYLPTIANLARQPSAGGDDGRGWKSLVASWTSGGFSKREEVVVIVFFGKAVKDLDSFVAAAYPGTKPPKVGRVHGKPAVFPFEPQVGRGFTSLAWVKRPGVGITVAVRGTNERAKREARKIAEGVQGEPEGIGD</sequence>
<comment type="caution">
    <text evidence="2">The sequence shown here is derived from an EMBL/GenBank/DDBJ whole genome shotgun (WGS) entry which is preliminary data.</text>
</comment>
<protein>
    <recommendedName>
        <fullName evidence="4">Lipoprotein</fullName>
    </recommendedName>
</protein>